<gene>
    <name evidence="1" type="ORF">OFUS_LOCUS23838</name>
</gene>
<comment type="caution">
    <text evidence="1">The sequence shown here is derived from an EMBL/GenBank/DDBJ whole genome shotgun (WGS) entry which is preliminary data.</text>
</comment>
<dbReference type="AlphaFoldDB" id="A0A8J1TAR6"/>
<organism evidence="1 2">
    <name type="scientific">Owenia fusiformis</name>
    <name type="common">Polychaete worm</name>
    <dbReference type="NCBI Taxonomy" id="6347"/>
    <lineage>
        <taxon>Eukaryota</taxon>
        <taxon>Metazoa</taxon>
        <taxon>Spiralia</taxon>
        <taxon>Lophotrochozoa</taxon>
        <taxon>Annelida</taxon>
        <taxon>Polychaeta</taxon>
        <taxon>Sedentaria</taxon>
        <taxon>Canalipalpata</taxon>
        <taxon>Sabellida</taxon>
        <taxon>Oweniida</taxon>
        <taxon>Oweniidae</taxon>
        <taxon>Owenia</taxon>
    </lineage>
</organism>
<dbReference type="OrthoDB" id="5953973at2759"/>
<protein>
    <submittedName>
        <fullName evidence="1">Uncharacterized protein</fullName>
    </submittedName>
</protein>
<evidence type="ECO:0000313" key="1">
    <source>
        <dbReference type="EMBL" id="CAH1799874.1"/>
    </source>
</evidence>
<accession>A0A8J1TAR6</accession>
<reference evidence="1" key="1">
    <citation type="submission" date="2022-03" db="EMBL/GenBank/DDBJ databases">
        <authorList>
            <person name="Martin C."/>
        </authorList>
    </citation>
    <scope>NUCLEOTIDE SEQUENCE</scope>
</reference>
<sequence length="335" mass="37639">METGYFSRTQSIEDVNLEIETLFQSTDYRKDEILEPLVSHVGDEHGWKEWRALGHVNGKSGRKARHAAHVRQPNKPGLSRIANAVWREWYKQQAKEDSVLENEESSFQDSPITEEDEFTFERDVTVFGADNGEAPTEYTLHGVKSYELPVIGTYVDKRVVPGFKYSVRNLESNKLLFKSRALPLQSIGQGYGKRITFKGDTFNENTNYFYSDTNSEGYAFSIKAVQEVQEFIICDNSDLPIGRAIVQNASMPQREIKMESKDGAVVKYVEVNLICSVIYESNAHGLMSLHSSEDGVEISGIAKAVKHRKAKEAIVECIDGVSIPGFGICSLHAEL</sequence>
<keyword evidence="2" id="KW-1185">Reference proteome</keyword>
<dbReference type="Proteomes" id="UP000749559">
    <property type="component" value="Unassembled WGS sequence"/>
</dbReference>
<dbReference type="EMBL" id="CAIIXF020000011">
    <property type="protein sequence ID" value="CAH1799874.1"/>
    <property type="molecule type" value="Genomic_DNA"/>
</dbReference>
<proteinExistence type="predicted"/>
<evidence type="ECO:0000313" key="2">
    <source>
        <dbReference type="Proteomes" id="UP000749559"/>
    </source>
</evidence>
<name>A0A8J1TAR6_OWEFU</name>